<dbReference type="EMBL" id="BMLM01000002">
    <property type="protein sequence ID" value="GGN89360.1"/>
    <property type="molecule type" value="Genomic_DNA"/>
</dbReference>
<feature type="signal peptide" evidence="2">
    <location>
        <begin position="1"/>
        <end position="29"/>
    </location>
</feature>
<proteinExistence type="predicted"/>
<sequence length="257" mass="26821">MHRIQYRVQRRSVLLLAVVAVSCLLAACAAGGAGDDVESAPATTASAAPSGTPTAAPASTPTATPTATPEEQSFETQNGTMRIRIPAGWTVEDRSGLVVNHDGRQQWDNAVRFTAPTGEVLGYYDGYMSDTGVASTEHGVVDERPIADGVVATAWWERYEDGPYRAFVSLQPGQGAPAASALVGAGDANRGHSLILRSDVIGYDAPSYASQAEAEAALSTPEVQRALDIMSTLELTGVDQYAMPEGVEVEGDGPDAP</sequence>
<evidence type="ECO:0008006" key="5">
    <source>
        <dbReference type="Google" id="ProtNLM"/>
    </source>
</evidence>
<keyword evidence="2" id="KW-0732">Signal</keyword>
<protein>
    <recommendedName>
        <fullName evidence="5">Lipoprotein</fullName>
    </recommendedName>
</protein>
<name>A0ABQ2KPD8_9MICO</name>
<comment type="caution">
    <text evidence="3">The sequence shown here is derived from an EMBL/GenBank/DDBJ whole genome shotgun (WGS) entry which is preliminary data.</text>
</comment>
<accession>A0ABQ2KPD8</accession>
<dbReference type="PROSITE" id="PS51257">
    <property type="entry name" value="PROKAR_LIPOPROTEIN"/>
    <property type="match status" value="1"/>
</dbReference>
<reference evidence="4" key="1">
    <citation type="journal article" date="2019" name="Int. J. Syst. Evol. Microbiol.">
        <title>The Global Catalogue of Microorganisms (GCM) 10K type strain sequencing project: providing services to taxonomists for standard genome sequencing and annotation.</title>
        <authorList>
            <consortium name="The Broad Institute Genomics Platform"/>
            <consortium name="The Broad Institute Genome Sequencing Center for Infectious Disease"/>
            <person name="Wu L."/>
            <person name="Ma J."/>
        </authorList>
    </citation>
    <scope>NUCLEOTIDE SEQUENCE [LARGE SCALE GENOMIC DNA]</scope>
    <source>
        <strain evidence="4">CGMCC 1.6960</strain>
    </source>
</reference>
<evidence type="ECO:0000313" key="4">
    <source>
        <dbReference type="Proteomes" id="UP000626982"/>
    </source>
</evidence>
<keyword evidence="4" id="KW-1185">Reference proteome</keyword>
<evidence type="ECO:0000313" key="3">
    <source>
        <dbReference type="EMBL" id="GGN89360.1"/>
    </source>
</evidence>
<feature type="compositionally biased region" description="Low complexity" evidence="1">
    <location>
        <begin position="39"/>
        <end position="69"/>
    </location>
</feature>
<feature type="chain" id="PRO_5047482846" description="Lipoprotein" evidence="2">
    <location>
        <begin position="30"/>
        <end position="257"/>
    </location>
</feature>
<dbReference type="RefSeq" id="WP_188718714.1">
    <property type="nucleotide sequence ID" value="NZ_BAABBD010000004.1"/>
</dbReference>
<evidence type="ECO:0000256" key="1">
    <source>
        <dbReference type="SAM" id="MobiDB-lite"/>
    </source>
</evidence>
<gene>
    <name evidence="3" type="ORF">GCM10010968_25930</name>
</gene>
<dbReference type="Proteomes" id="UP000626982">
    <property type="component" value="Unassembled WGS sequence"/>
</dbReference>
<organism evidence="3 4">
    <name type="scientific">Agrococcus terreus</name>
    <dbReference type="NCBI Taxonomy" id="574649"/>
    <lineage>
        <taxon>Bacteria</taxon>
        <taxon>Bacillati</taxon>
        <taxon>Actinomycetota</taxon>
        <taxon>Actinomycetes</taxon>
        <taxon>Micrococcales</taxon>
        <taxon>Microbacteriaceae</taxon>
        <taxon>Agrococcus</taxon>
    </lineage>
</organism>
<feature type="compositionally biased region" description="Polar residues" evidence="1">
    <location>
        <begin position="70"/>
        <end position="80"/>
    </location>
</feature>
<feature type="region of interest" description="Disordered" evidence="1">
    <location>
        <begin position="35"/>
        <end position="81"/>
    </location>
</feature>
<evidence type="ECO:0000256" key="2">
    <source>
        <dbReference type="SAM" id="SignalP"/>
    </source>
</evidence>